<evidence type="ECO:0000256" key="4">
    <source>
        <dbReference type="ARBA" id="ARBA00022679"/>
    </source>
</evidence>
<dbReference type="Proteomes" id="UP000190667">
    <property type="component" value="Unassembled WGS sequence"/>
</dbReference>
<comment type="caution">
    <text evidence="8">The sequence shown here is derived from an EMBL/GenBank/DDBJ whole genome shotgun (WGS) entry which is preliminary data.</text>
</comment>
<comment type="catalytic activity">
    <reaction evidence="7">
        <text>a 2'-deoxycytidine in DNA + S-adenosyl-L-methionine = an N(4)-methyl-2'-deoxycytidine in DNA + S-adenosyl-L-homocysteine + H(+)</text>
        <dbReference type="Rhea" id="RHEA:16857"/>
        <dbReference type="Rhea" id="RHEA-COMP:11369"/>
        <dbReference type="Rhea" id="RHEA-COMP:13674"/>
        <dbReference type="ChEBI" id="CHEBI:15378"/>
        <dbReference type="ChEBI" id="CHEBI:57856"/>
        <dbReference type="ChEBI" id="CHEBI:59789"/>
        <dbReference type="ChEBI" id="CHEBI:85452"/>
        <dbReference type="ChEBI" id="CHEBI:137933"/>
        <dbReference type="EC" id="2.1.1.113"/>
    </reaction>
</comment>
<dbReference type="RefSeq" id="WP_078004133.1">
    <property type="nucleotide sequence ID" value="NZ_MRUL01000016.1"/>
</dbReference>
<dbReference type="GO" id="GO:0003677">
    <property type="term" value="F:DNA binding"/>
    <property type="evidence" value="ECO:0007669"/>
    <property type="project" value="InterPro"/>
</dbReference>
<evidence type="ECO:0000256" key="6">
    <source>
        <dbReference type="ARBA" id="ARBA00022747"/>
    </source>
</evidence>
<dbReference type="GO" id="GO:0009307">
    <property type="term" value="P:DNA restriction-modification system"/>
    <property type="evidence" value="ECO:0007669"/>
    <property type="project" value="UniProtKB-KW"/>
</dbReference>
<keyword evidence="4" id="KW-0808">Transferase</keyword>
<evidence type="ECO:0000256" key="2">
    <source>
        <dbReference type="ARBA" id="ARBA00012185"/>
    </source>
</evidence>
<evidence type="ECO:0000256" key="3">
    <source>
        <dbReference type="ARBA" id="ARBA00022603"/>
    </source>
</evidence>
<dbReference type="STRING" id="1926881.BTJ39_18305"/>
<dbReference type="PROSITE" id="PS00093">
    <property type="entry name" value="N4_MTASE"/>
    <property type="match status" value="1"/>
</dbReference>
<evidence type="ECO:0000256" key="1">
    <source>
        <dbReference type="ARBA" id="ARBA00010203"/>
    </source>
</evidence>
<proteinExistence type="inferred from homology"/>
<evidence type="ECO:0000313" key="8">
    <source>
        <dbReference type="EMBL" id="OON38408.1"/>
    </source>
</evidence>
<keyword evidence="3" id="KW-0489">Methyltransferase</keyword>
<dbReference type="Gene3D" id="3.40.50.150">
    <property type="entry name" value="Vaccinia Virus protein VP39"/>
    <property type="match status" value="2"/>
</dbReference>
<keyword evidence="9" id="KW-1185">Reference proteome</keyword>
<dbReference type="GO" id="GO:0032259">
    <property type="term" value="P:methylation"/>
    <property type="evidence" value="ECO:0007669"/>
    <property type="project" value="UniProtKB-KW"/>
</dbReference>
<keyword evidence="6" id="KW-0680">Restriction system</keyword>
<comment type="similarity">
    <text evidence="1">Belongs to the N(4)/N(6)-methyltransferase family. N(4) subfamily.</text>
</comment>
<organism evidence="8 9">
    <name type="scientific">Izhakiella australiensis</name>
    <dbReference type="NCBI Taxonomy" id="1926881"/>
    <lineage>
        <taxon>Bacteria</taxon>
        <taxon>Pseudomonadati</taxon>
        <taxon>Pseudomonadota</taxon>
        <taxon>Gammaproteobacteria</taxon>
        <taxon>Enterobacterales</taxon>
        <taxon>Erwiniaceae</taxon>
        <taxon>Izhakiella</taxon>
    </lineage>
</organism>
<dbReference type="InterPro" id="IPR029063">
    <property type="entry name" value="SAM-dependent_MTases_sf"/>
</dbReference>
<sequence length="417" mass="47608">MESISITPTIINPKRVFKKTTGEEWYNYYAGFSDDFVSEILNSFELPKDSVILDPWNGGGTTTLNCALAGYNVIGIDLNPVMNIVAKSKFCNTDDVLMALDIVKYLRVNNYPNKLNDESDFLLNWFDYNTASYIRYISFSLQNKCNTILNSKVFSLIFLALFKLVRKYIGKFIPSNPTWVKKAKNSNDKISIESTKIKIDLKNILREKLSATFVDNVSSIGKERFYCASSTKLPLKEHSVDAVITSPPYCTRIDYGIATSPELAVLLGNHPAEIDNIRRTLTGRTTIDKSFLEIESLGLTAKKMLLEIFNHQSHASVSYYYKNFAQYFIDINESLKQIKKVLKRNGYFACVVQDSHYKEIYCDLALIFTEMAEENGLSLIHRQDFMSKFVMANINSKVKKYRDKITANETVLIFQAN</sequence>
<keyword evidence="5" id="KW-0949">S-adenosyl-L-methionine</keyword>
<dbReference type="AlphaFoldDB" id="A0A1S8YHR4"/>
<dbReference type="GO" id="GO:0015667">
    <property type="term" value="F:site-specific DNA-methyltransferase (cytosine-N4-specific) activity"/>
    <property type="evidence" value="ECO:0007669"/>
    <property type="project" value="UniProtKB-EC"/>
</dbReference>
<reference evidence="8 9" key="1">
    <citation type="submission" date="2016-12" db="EMBL/GenBank/DDBJ databases">
        <title>Izhakiella australiana sp. nov. of genus Izhakiella isolated from Australian desert.</title>
        <authorList>
            <person name="Ji M."/>
        </authorList>
    </citation>
    <scope>NUCLEOTIDE SEQUENCE [LARGE SCALE GENOMIC DNA]</scope>
    <source>
        <strain evidence="8 9">D4N98</strain>
    </source>
</reference>
<dbReference type="OrthoDB" id="3197274at2"/>
<name>A0A1S8YHR4_9GAMM</name>
<evidence type="ECO:0000256" key="5">
    <source>
        <dbReference type="ARBA" id="ARBA00022691"/>
    </source>
</evidence>
<evidence type="ECO:0000313" key="9">
    <source>
        <dbReference type="Proteomes" id="UP000190667"/>
    </source>
</evidence>
<evidence type="ECO:0000256" key="7">
    <source>
        <dbReference type="ARBA" id="ARBA00049120"/>
    </source>
</evidence>
<gene>
    <name evidence="8" type="ORF">BTJ39_18305</name>
</gene>
<dbReference type="SUPFAM" id="SSF53335">
    <property type="entry name" value="S-adenosyl-L-methionine-dependent methyltransferases"/>
    <property type="match status" value="1"/>
</dbReference>
<dbReference type="EC" id="2.1.1.113" evidence="2"/>
<accession>A0A1S8YHR4</accession>
<dbReference type="EMBL" id="MRUL01000016">
    <property type="protein sequence ID" value="OON38408.1"/>
    <property type="molecule type" value="Genomic_DNA"/>
</dbReference>
<protein>
    <recommendedName>
        <fullName evidence="2">site-specific DNA-methyltransferase (cytosine-N(4)-specific)</fullName>
        <ecNumber evidence="2">2.1.1.113</ecNumber>
    </recommendedName>
</protein>
<dbReference type="InterPro" id="IPR017985">
    <property type="entry name" value="MeTrfase_CN4_CS"/>
</dbReference>